<feature type="signal peptide" evidence="2">
    <location>
        <begin position="1"/>
        <end position="24"/>
    </location>
</feature>
<sequence precursor="true">MTLSKKTLLLCLAAVLAWLPTARAAERIDTTKQSSASKPVADTAQIDTIESSVQWSIDPRTGEVTTGSRSTGSGGTSTGTSDDEIATPVILPYDFFDAEDNGMSSLNSYFLSQLSMGVYSDALSGTAFRQDLIDRFTPQGIPADGIDVIMDAISGSEAAAFRIGNATVIAFRGTSAEGTLTPERDAEVDLLDVPIKVKLNDKECRVHQGFWESADAVFDWVAGHARSAHNAGRKVFLTGHSLGAARATVCAARLHYDENIPVQSLQTFGSPKVGDVQFRSILGDVGPDGIKLAEVTERFVVLGDPATTFPDKEAIWENWKTPTIIYYEHVGNTHNINPLTGTNSAHYEILFDSGEIFFVPTASQWIGFLSGAGDNEHMLYDDALLHEVINDPMYIEIKDLLIEYESVEQ</sequence>
<evidence type="ECO:0000313" key="4">
    <source>
        <dbReference type="EMBL" id="QEF99774.1"/>
    </source>
</evidence>
<name>A0A5B9MJF2_9BACT</name>
<keyword evidence="2" id="KW-0732">Signal</keyword>
<proteinExistence type="predicted"/>
<dbReference type="EMBL" id="CP036264">
    <property type="protein sequence ID" value="QEF99774.1"/>
    <property type="molecule type" value="Genomic_DNA"/>
</dbReference>
<dbReference type="CDD" id="cd00519">
    <property type="entry name" value="Lipase_3"/>
    <property type="match status" value="1"/>
</dbReference>
<gene>
    <name evidence="4" type="ORF">Mal15_38410</name>
</gene>
<dbReference type="InterPro" id="IPR051218">
    <property type="entry name" value="Sec_MonoDiacylglyc_Lipase"/>
</dbReference>
<dbReference type="InterPro" id="IPR002921">
    <property type="entry name" value="Fungal_lipase-type"/>
</dbReference>
<organism evidence="4 5">
    <name type="scientific">Stieleria maiorica</name>
    <dbReference type="NCBI Taxonomy" id="2795974"/>
    <lineage>
        <taxon>Bacteria</taxon>
        <taxon>Pseudomonadati</taxon>
        <taxon>Planctomycetota</taxon>
        <taxon>Planctomycetia</taxon>
        <taxon>Pirellulales</taxon>
        <taxon>Pirellulaceae</taxon>
        <taxon>Stieleria</taxon>
    </lineage>
</organism>
<dbReference type="InterPro" id="IPR029058">
    <property type="entry name" value="AB_hydrolase_fold"/>
</dbReference>
<protein>
    <submittedName>
        <fullName evidence="4">Lipase (Class 3)</fullName>
    </submittedName>
</protein>
<dbReference type="Pfam" id="PF01764">
    <property type="entry name" value="Lipase_3"/>
    <property type="match status" value="1"/>
</dbReference>
<dbReference type="Proteomes" id="UP000321353">
    <property type="component" value="Chromosome"/>
</dbReference>
<dbReference type="Gene3D" id="3.40.50.1820">
    <property type="entry name" value="alpha/beta hydrolase"/>
    <property type="match status" value="1"/>
</dbReference>
<feature type="domain" description="Fungal lipase-type" evidence="3">
    <location>
        <begin position="168"/>
        <end position="310"/>
    </location>
</feature>
<dbReference type="SUPFAM" id="SSF53474">
    <property type="entry name" value="alpha/beta-Hydrolases"/>
    <property type="match status" value="1"/>
</dbReference>
<dbReference type="GO" id="GO:0006629">
    <property type="term" value="P:lipid metabolic process"/>
    <property type="evidence" value="ECO:0007669"/>
    <property type="project" value="InterPro"/>
</dbReference>
<dbReference type="PANTHER" id="PTHR45856:SF24">
    <property type="entry name" value="FUNGAL LIPASE-LIKE DOMAIN-CONTAINING PROTEIN"/>
    <property type="match status" value="1"/>
</dbReference>
<dbReference type="KEGG" id="smam:Mal15_38410"/>
<dbReference type="AlphaFoldDB" id="A0A5B9MJF2"/>
<feature type="chain" id="PRO_5022743276" evidence="2">
    <location>
        <begin position="25"/>
        <end position="409"/>
    </location>
</feature>
<evidence type="ECO:0000313" key="5">
    <source>
        <dbReference type="Proteomes" id="UP000321353"/>
    </source>
</evidence>
<keyword evidence="5" id="KW-1185">Reference proteome</keyword>
<feature type="region of interest" description="Disordered" evidence="1">
    <location>
        <begin position="57"/>
        <end position="84"/>
    </location>
</feature>
<reference evidence="4 5" key="1">
    <citation type="submission" date="2019-02" db="EMBL/GenBank/DDBJ databases">
        <title>Planctomycetal bacteria perform biofilm scaping via a novel small molecule.</title>
        <authorList>
            <person name="Jeske O."/>
            <person name="Boedeker C."/>
            <person name="Wiegand S."/>
            <person name="Breitling P."/>
            <person name="Kallscheuer N."/>
            <person name="Jogler M."/>
            <person name="Rohde M."/>
            <person name="Petersen J."/>
            <person name="Medema M.H."/>
            <person name="Surup F."/>
            <person name="Jogler C."/>
        </authorList>
    </citation>
    <scope>NUCLEOTIDE SEQUENCE [LARGE SCALE GENOMIC DNA]</scope>
    <source>
        <strain evidence="4 5">Mal15</strain>
    </source>
</reference>
<evidence type="ECO:0000256" key="2">
    <source>
        <dbReference type="SAM" id="SignalP"/>
    </source>
</evidence>
<dbReference type="PANTHER" id="PTHR45856">
    <property type="entry name" value="ALPHA/BETA-HYDROLASES SUPERFAMILY PROTEIN"/>
    <property type="match status" value="1"/>
</dbReference>
<accession>A0A5B9MJF2</accession>
<evidence type="ECO:0000256" key="1">
    <source>
        <dbReference type="SAM" id="MobiDB-lite"/>
    </source>
</evidence>
<evidence type="ECO:0000259" key="3">
    <source>
        <dbReference type="Pfam" id="PF01764"/>
    </source>
</evidence>